<dbReference type="PANTHER" id="PTHR15427">
    <property type="entry name" value="EMILIN ELASTIN MICROFIBRIL INTERFACE-LOCATED PROTEIN ELASTIN MICROFIBRIL INTERFACER"/>
    <property type="match status" value="1"/>
</dbReference>
<sequence length="467" mass="48022">MLYRKLSITSVLTILCMASLARSQLVVDVNGIPGSGQSTWTFSGSSTAGTCGSKDFAGTKVTGGAHGWTGFGGDWSSVSGLTGNKPPTASDAVFTINDTNYNFAKVRYGKNLNGFIGFSVDNPKDVRPDEGSMVSWTGTANYNIDVNDLSTIAASNFCELELNFHVQGLVSPYDGQVATLGENFDFVADAVDDTWTWISSIDGLLGTGGTISTDALSGGLHDITLSSADASVMLVRSLLVVDMLEGPQGPQGEAGPEGPQGIKGIQGEQGVQGEAGPQGEQGIQGVVGPQGEQGLQGMQGMQGEQGPQGEAGPQGERGIQGEAGPQGEAGLQGLQGEAGPQGEAGRQGLQGEVGPQGPQGEAGPQGLQGEPGPPGPQGEPGLVDEASLNAMETRFLALERMSECQNMVTVMHSTGALNARPGLRGSVFTASVQINRKLLQRLGIKVDNANLCTRVVYGVDANINVVG</sequence>
<protein>
    <submittedName>
        <fullName evidence="6">Uncharacterized protein</fullName>
    </submittedName>
</protein>
<dbReference type="InterPro" id="IPR050392">
    <property type="entry name" value="Collagen/C1q_domain"/>
</dbReference>
<dbReference type="InterPro" id="IPR008160">
    <property type="entry name" value="Collagen"/>
</dbReference>
<reference evidence="6" key="1">
    <citation type="submission" date="2021-01" db="EMBL/GenBank/DDBJ databases">
        <authorList>
            <person name="Corre E."/>
            <person name="Pelletier E."/>
            <person name="Niang G."/>
            <person name="Scheremetjew M."/>
            <person name="Finn R."/>
            <person name="Kale V."/>
            <person name="Holt S."/>
            <person name="Cochrane G."/>
            <person name="Meng A."/>
            <person name="Brown T."/>
            <person name="Cohen L."/>
        </authorList>
    </citation>
    <scope>NUCLEOTIDE SEQUENCE</scope>
    <source>
        <strain evidence="6">CCMP147</strain>
    </source>
</reference>
<accession>A0A7R9Z8W9</accession>
<evidence type="ECO:0000256" key="2">
    <source>
        <dbReference type="ARBA" id="ARBA00022525"/>
    </source>
</evidence>
<organism evidence="6">
    <name type="scientific">Pseudictyota dubia</name>
    <dbReference type="NCBI Taxonomy" id="2749911"/>
    <lineage>
        <taxon>Eukaryota</taxon>
        <taxon>Sar</taxon>
        <taxon>Stramenopiles</taxon>
        <taxon>Ochrophyta</taxon>
        <taxon>Bacillariophyta</taxon>
        <taxon>Mediophyceae</taxon>
        <taxon>Biddulphiophycidae</taxon>
        <taxon>Eupodiscales</taxon>
        <taxon>Odontellaceae</taxon>
        <taxon>Pseudictyota</taxon>
    </lineage>
</organism>
<evidence type="ECO:0000256" key="5">
    <source>
        <dbReference type="SAM" id="SignalP"/>
    </source>
</evidence>
<dbReference type="GO" id="GO:0005576">
    <property type="term" value="C:extracellular region"/>
    <property type="evidence" value="ECO:0007669"/>
    <property type="project" value="UniProtKB-SubCell"/>
</dbReference>
<evidence type="ECO:0000256" key="3">
    <source>
        <dbReference type="ARBA" id="ARBA00023119"/>
    </source>
</evidence>
<feature type="signal peptide" evidence="5">
    <location>
        <begin position="1"/>
        <end position="23"/>
    </location>
</feature>
<keyword evidence="2" id="KW-0964">Secreted</keyword>
<dbReference type="PANTHER" id="PTHR15427:SF52">
    <property type="entry name" value="C1Q DOMAIN-CONTAINING PROTEIN"/>
    <property type="match status" value="1"/>
</dbReference>
<dbReference type="EMBL" id="HBED01024522">
    <property type="protein sequence ID" value="CAD8313379.1"/>
    <property type="molecule type" value="Transcribed_RNA"/>
</dbReference>
<dbReference type="Pfam" id="PF01391">
    <property type="entry name" value="Collagen"/>
    <property type="match status" value="2"/>
</dbReference>
<keyword evidence="3" id="KW-0176">Collagen</keyword>
<feature type="compositionally biased region" description="Low complexity" evidence="4">
    <location>
        <begin position="289"/>
        <end position="370"/>
    </location>
</feature>
<evidence type="ECO:0000256" key="1">
    <source>
        <dbReference type="ARBA" id="ARBA00004613"/>
    </source>
</evidence>
<feature type="chain" id="PRO_5031085535" evidence="5">
    <location>
        <begin position="24"/>
        <end position="467"/>
    </location>
</feature>
<evidence type="ECO:0000256" key="4">
    <source>
        <dbReference type="SAM" id="MobiDB-lite"/>
    </source>
</evidence>
<dbReference type="AlphaFoldDB" id="A0A7R9Z8W9"/>
<gene>
    <name evidence="6" type="ORF">TDUB1175_LOCUS12168</name>
</gene>
<comment type="subcellular location">
    <subcellularLocation>
        <location evidence="1">Secreted</location>
    </subcellularLocation>
</comment>
<feature type="region of interest" description="Disordered" evidence="4">
    <location>
        <begin position="246"/>
        <end position="383"/>
    </location>
</feature>
<evidence type="ECO:0000313" key="6">
    <source>
        <dbReference type="EMBL" id="CAD8313379.1"/>
    </source>
</evidence>
<name>A0A7R9Z8W9_9STRA</name>
<proteinExistence type="predicted"/>
<dbReference type="Gene3D" id="1.20.5.320">
    <property type="entry name" value="6-Phosphogluconate Dehydrogenase, domain 3"/>
    <property type="match status" value="1"/>
</dbReference>
<feature type="compositionally biased region" description="Low complexity" evidence="4">
    <location>
        <begin position="246"/>
        <end position="260"/>
    </location>
</feature>
<keyword evidence="5" id="KW-0732">Signal</keyword>